<dbReference type="PANTHER" id="PTHR42939">
    <property type="entry name" value="ABC TRANSPORTER ATP-BINDING PROTEIN ALBC-RELATED"/>
    <property type="match status" value="1"/>
</dbReference>
<evidence type="ECO:0000259" key="4">
    <source>
        <dbReference type="PROSITE" id="PS50893"/>
    </source>
</evidence>
<dbReference type="InterPro" id="IPR027417">
    <property type="entry name" value="P-loop_NTPase"/>
</dbReference>
<evidence type="ECO:0000256" key="1">
    <source>
        <dbReference type="ARBA" id="ARBA00022448"/>
    </source>
</evidence>
<dbReference type="PANTHER" id="PTHR42939:SF3">
    <property type="entry name" value="ABC TRANSPORTER ATP-BINDING COMPONENT"/>
    <property type="match status" value="1"/>
</dbReference>
<feature type="domain" description="ABC transporter" evidence="4">
    <location>
        <begin position="1"/>
        <end position="229"/>
    </location>
</feature>
<dbReference type="InterPro" id="IPR003593">
    <property type="entry name" value="AAA+_ATPase"/>
</dbReference>
<dbReference type="Pfam" id="PF00005">
    <property type="entry name" value="ABC_tran"/>
    <property type="match status" value="1"/>
</dbReference>
<keyword evidence="3 5" id="KW-0067">ATP-binding</keyword>
<dbReference type="CDD" id="cd03230">
    <property type="entry name" value="ABC_DR_subfamily_A"/>
    <property type="match status" value="1"/>
</dbReference>
<dbReference type="InterPro" id="IPR003439">
    <property type="entry name" value="ABC_transporter-like_ATP-bd"/>
</dbReference>
<evidence type="ECO:0000313" key="5">
    <source>
        <dbReference type="EMBL" id="BDZ52032.1"/>
    </source>
</evidence>
<dbReference type="InterPro" id="IPR051782">
    <property type="entry name" value="ABC_Transporter_VariousFunc"/>
</dbReference>
<dbReference type="PROSITE" id="PS50893">
    <property type="entry name" value="ABC_TRANSPORTER_2"/>
    <property type="match status" value="1"/>
</dbReference>
<dbReference type="SUPFAM" id="SSF52540">
    <property type="entry name" value="P-loop containing nucleoside triphosphate hydrolases"/>
    <property type="match status" value="1"/>
</dbReference>
<sequence length="294" mass="31792">MTDDAVVIRQLSIRRDSFALRDVDLSVPTGYVTGLVGPNGAGKTTLLKSVLGLLAPDTGDVTVLGDAAGGDAVNNRVGVVLDRISAAPEWRVRSVGRRIGRLYHRWDETFFRTLVARFGLPERNRVDALSRGQTVKLSLAMALARRPELLVLDEPTSGLDPVARRELADIVREFMLDPGHTVLFSTHITAELDDLADRIIVVNDGTVAYDGMLHELHERFAVARGSGALSERARASGIGLLSDSSGGYEVLIRSADTALFDADVVIDDASTDDVVVHFAEQARVRGDQRGLVRA</sequence>
<keyword evidence="1" id="KW-0813">Transport</keyword>
<protein>
    <submittedName>
        <fullName evidence="5">ABC transporter ATP-binding protein</fullName>
    </submittedName>
</protein>
<keyword evidence="6" id="KW-1185">Reference proteome</keyword>
<dbReference type="SMART" id="SM00382">
    <property type="entry name" value="AAA"/>
    <property type="match status" value="1"/>
</dbReference>
<dbReference type="EMBL" id="AP027732">
    <property type="protein sequence ID" value="BDZ52032.1"/>
    <property type="molecule type" value="Genomic_DNA"/>
</dbReference>
<proteinExistence type="predicted"/>
<evidence type="ECO:0000256" key="2">
    <source>
        <dbReference type="ARBA" id="ARBA00022741"/>
    </source>
</evidence>
<organism evidence="5 6">
    <name type="scientific">Frondihabitans sucicola</name>
    <dbReference type="NCBI Taxonomy" id="1268041"/>
    <lineage>
        <taxon>Bacteria</taxon>
        <taxon>Bacillati</taxon>
        <taxon>Actinomycetota</taxon>
        <taxon>Actinomycetes</taxon>
        <taxon>Micrococcales</taxon>
        <taxon>Microbacteriaceae</taxon>
        <taxon>Frondihabitans</taxon>
    </lineage>
</organism>
<dbReference type="Proteomes" id="UP001321486">
    <property type="component" value="Chromosome"/>
</dbReference>
<dbReference type="GO" id="GO:0005524">
    <property type="term" value="F:ATP binding"/>
    <property type="evidence" value="ECO:0007669"/>
    <property type="project" value="UniProtKB-KW"/>
</dbReference>
<dbReference type="Gene3D" id="3.40.50.300">
    <property type="entry name" value="P-loop containing nucleotide triphosphate hydrolases"/>
    <property type="match status" value="1"/>
</dbReference>
<keyword evidence="2" id="KW-0547">Nucleotide-binding</keyword>
<accession>A0ABM8GU79</accession>
<name>A0ABM8GU79_9MICO</name>
<dbReference type="RefSeq" id="WP_286344676.1">
    <property type="nucleotide sequence ID" value="NZ_AP027732.1"/>
</dbReference>
<evidence type="ECO:0000313" key="6">
    <source>
        <dbReference type="Proteomes" id="UP001321486"/>
    </source>
</evidence>
<reference evidence="6" key="1">
    <citation type="journal article" date="2019" name="Int. J. Syst. Evol. Microbiol.">
        <title>The Global Catalogue of Microorganisms (GCM) 10K type strain sequencing project: providing services to taxonomists for standard genome sequencing and annotation.</title>
        <authorList>
            <consortium name="The Broad Institute Genomics Platform"/>
            <consortium name="The Broad Institute Genome Sequencing Center for Infectious Disease"/>
            <person name="Wu L."/>
            <person name="Ma J."/>
        </authorList>
    </citation>
    <scope>NUCLEOTIDE SEQUENCE [LARGE SCALE GENOMIC DNA]</scope>
    <source>
        <strain evidence="6">NBRC 108728</strain>
    </source>
</reference>
<evidence type="ECO:0000256" key="3">
    <source>
        <dbReference type="ARBA" id="ARBA00022840"/>
    </source>
</evidence>
<gene>
    <name evidence="5" type="ORF">GCM10025867_42730</name>
</gene>